<dbReference type="OrthoDB" id="5495968at2"/>
<dbReference type="InterPro" id="IPR003462">
    <property type="entry name" value="ODC_Mu_crystall"/>
</dbReference>
<dbReference type="STRING" id="52560.SAMN04488082_11827"/>
<dbReference type="Gene3D" id="3.40.50.720">
    <property type="entry name" value="NAD(P)-binding Rossmann-like Domain"/>
    <property type="match status" value="1"/>
</dbReference>
<dbReference type="EMBL" id="FORX01000018">
    <property type="protein sequence ID" value="SFK25132.1"/>
    <property type="molecule type" value="Genomic_DNA"/>
</dbReference>
<organism evidence="1 2">
    <name type="scientific">Desulfomicrobium apsheronum</name>
    <dbReference type="NCBI Taxonomy" id="52560"/>
    <lineage>
        <taxon>Bacteria</taxon>
        <taxon>Pseudomonadati</taxon>
        <taxon>Thermodesulfobacteriota</taxon>
        <taxon>Desulfovibrionia</taxon>
        <taxon>Desulfovibrionales</taxon>
        <taxon>Desulfomicrobiaceae</taxon>
        <taxon>Desulfomicrobium</taxon>
    </lineage>
</organism>
<proteinExistence type="predicted"/>
<accession>A0A1I3Y051</accession>
<dbReference type="GO" id="GO:0005737">
    <property type="term" value="C:cytoplasm"/>
    <property type="evidence" value="ECO:0007669"/>
    <property type="project" value="TreeGrafter"/>
</dbReference>
<keyword evidence="2" id="KW-1185">Reference proteome</keyword>
<name>A0A1I3Y051_9BACT</name>
<dbReference type="Gene3D" id="3.30.1780.10">
    <property type="entry name" value="ornithine cyclodeaminase, domain 1"/>
    <property type="match status" value="1"/>
</dbReference>
<evidence type="ECO:0000313" key="2">
    <source>
        <dbReference type="Proteomes" id="UP000198635"/>
    </source>
</evidence>
<dbReference type="AlphaFoldDB" id="A0A1I3Y051"/>
<dbReference type="PIRSF" id="PIRSF001439">
    <property type="entry name" value="CryM"/>
    <property type="match status" value="1"/>
</dbReference>
<dbReference type="InterPro" id="IPR023401">
    <property type="entry name" value="ODC_N"/>
</dbReference>
<protein>
    <submittedName>
        <fullName evidence="1">Ornithine cyclodeaminase</fullName>
    </submittedName>
</protein>
<evidence type="ECO:0000313" key="1">
    <source>
        <dbReference type="EMBL" id="SFK25132.1"/>
    </source>
</evidence>
<dbReference type="Pfam" id="PF02423">
    <property type="entry name" value="OCD_Mu_crystall"/>
    <property type="match status" value="1"/>
</dbReference>
<dbReference type="PANTHER" id="PTHR13812:SF19">
    <property type="entry name" value="KETIMINE REDUCTASE MU-CRYSTALLIN"/>
    <property type="match status" value="1"/>
</dbReference>
<dbReference type="Proteomes" id="UP000198635">
    <property type="component" value="Unassembled WGS sequence"/>
</dbReference>
<dbReference type="SUPFAM" id="SSF51735">
    <property type="entry name" value="NAD(P)-binding Rossmann-fold domains"/>
    <property type="match status" value="1"/>
</dbReference>
<dbReference type="InterPro" id="IPR036291">
    <property type="entry name" value="NAD(P)-bd_dom_sf"/>
</dbReference>
<dbReference type="PANTHER" id="PTHR13812">
    <property type="entry name" value="KETIMINE REDUCTASE MU-CRYSTALLIN"/>
    <property type="match status" value="1"/>
</dbReference>
<gene>
    <name evidence="1" type="ORF">SAMN04488082_11827</name>
</gene>
<reference evidence="2" key="1">
    <citation type="submission" date="2016-10" db="EMBL/GenBank/DDBJ databases">
        <authorList>
            <person name="Varghese N."/>
            <person name="Submissions S."/>
        </authorList>
    </citation>
    <scope>NUCLEOTIDE SEQUENCE [LARGE SCALE GENOMIC DNA]</scope>
    <source>
        <strain evidence="2">DSM 5918</strain>
    </source>
</reference>
<sequence>MKFVSEDVAARVVSMAEAIEAVEAMFKEYGCGLATVFPVAQGHGPDEGTSFSIKSGLIGASRKVGLKVGSYWPGNRARGLAAHASTTLLLDPDTGYPEALVAASHLTCLRTAASDAVAVRHLSRPDSRVLALFGAGHQAWFELLAVREVRSIGKVFVVNRSSQAGDAFARRIREKLGIDAACVSAQAALADADIVVTVTASRGPLFEAAWVRPGTHISAMGADQPGKQELDTALVAGASLFADVMQQSLAIGEYEAAHKAGLADPGRITPIGAVLNGAPGRTCADQITIYDSSGMALQDIAVGSLALRKADELGLVLTA</sequence>
<dbReference type="RefSeq" id="WP_092377598.1">
    <property type="nucleotide sequence ID" value="NZ_FORX01000018.1"/>
</dbReference>